<dbReference type="GO" id="GO:0004674">
    <property type="term" value="F:protein serine/threonine kinase activity"/>
    <property type="evidence" value="ECO:0007669"/>
    <property type="project" value="UniProtKB-KW"/>
</dbReference>
<dbReference type="EMBL" id="GL883021">
    <property type="protein sequence ID" value="EGG17284.1"/>
    <property type="molecule type" value="Genomic_DNA"/>
</dbReference>
<dbReference type="PROSITE" id="PS00108">
    <property type="entry name" value="PROTEIN_KINASE_ST"/>
    <property type="match status" value="1"/>
</dbReference>
<dbReference type="PROSITE" id="PS50011">
    <property type="entry name" value="PROTEIN_KINASE_DOM"/>
    <property type="match status" value="1"/>
</dbReference>
<reference evidence="13" key="1">
    <citation type="journal article" date="2011" name="Genome Res.">
        <title>Phylogeny-wide analysis of social amoeba genomes highlights ancient origins for complex intercellular communication.</title>
        <authorList>
            <person name="Heidel A.J."/>
            <person name="Lawal H.M."/>
            <person name="Felder M."/>
            <person name="Schilde C."/>
            <person name="Helps N.R."/>
            <person name="Tunggal B."/>
            <person name="Rivero F."/>
            <person name="John U."/>
            <person name="Schleicher M."/>
            <person name="Eichinger L."/>
            <person name="Platzer M."/>
            <person name="Noegel A.A."/>
            <person name="Schaap P."/>
            <person name="Gloeckner G."/>
        </authorList>
    </citation>
    <scope>NUCLEOTIDE SEQUENCE [LARGE SCALE GENOMIC DNA]</scope>
    <source>
        <strain evidence="13">SH3</strain>
    </source>
</reference>
<feature type="region of interest" description="Disordered" evidence="10">
    <location>
        <begin position="345"/>
        <end position="412"/>
    </location>
</feature>
<evidence type="ECO:0000313" key="12">
    <source>
        <dbReference type="EMBL" id="EGG17284.1"/>
    </source>
</evidence>
<keyword evidence="3" id="KW-0723">Serine/threonine-protein kinase</keyword>
<evidence type="ECO:0000256" key="4">
    <source>
        <dbReference type="ARBA" id="ARBA00022679"/>
    </source>
</evidence>
<feature type="compositionally biased region" description="Low complexity" evidence="10">
    <location>
        <begin position="463"/>
        <end position="477"/>
    </location>
</feature>
<feature type="compositionally biased region" description="Low complexity" evidence="10">
    <location>
        <begin position="385"/>
        <end position="400"/>
    </location>
</feature>
<dbReference type="PRINTS" id="PR00109">
    <property type="entry name" value="TYRKINASE"/>
</dbReference>
<feature type="compositionally biased region" description="Polar residues" evidence="10">
    <location>
        <begin position="485"/>
        <end position="496"/>
    </location>
</feature>
<keyword evidence="6 12" id="KW-0418">Kinase</keyword>
<dbReference type="InterPro" id="IPR008271">
    <property type="entry name" value="Ser/Thr_kinase_AS"/>
</dbReference>
<comment type="catalytic activity">
    <reaction evidence="9">
        <text>L-seryl-[protein] + ATP = O-phospho-L-seryl-[protein] + ADP + H(+)</text>
        <dbReference type="Rhea" id="RHEA:17989"/>
        <dbReference type="Rhea" id="RHEA-COMP:9863"/>
        <dbReference type="Rhea" id="RHEA-COMP:11604"/>
        <dbReference type="ChEBI" id="CHEBI:15378"/>
        <dbReference type="ChEBI" id="CHEBI:29999"/>
        <dbReference type="ChEBI" id="CHEBI:30616"/>
        <dbReference type="ChEBI" id="CHEBI:83421"/>
        <dbReference type="ChEBI" id="CHEBI:456216"/>
        <dbReference type="EC" id="2.7.11.1"/>
    </reaction>
</comment>
<dbReference type="Proteomes" id="UP000007797">
    <property type="component" value="Unassembled WGS sequence"/>
</dbReference>
<dbReference type="Gene3D" id="3.30.200.20">
    <property type="entry name" value="Phosphorylase Kinase, domain 1"/>
    <property type="match status" value="1"/>
</dbReference>
<dbReference type="GeneID" id="14868943"/>
<dbReference type="Gene3D" id="1.10.510.10">
    <property type="entry name" value="Transferase(Phosphotransferase) domain 1"/>
    <property type="match status" value="1"/>
</dbReference>
<dbReference type="InterPro" id="IPR001245">
    <property type="entry name" value="Ser-Thr/Tyr_kinase_cat_dom"/>
</dbReference>
<evidence type="ECO:0000313" key="13">
    <source>
        <dbReference type="Proteomes" id="UP000007797"/>
    </source>
</evidence>
<evidence type="ECO:0000256" key="5">
    <source>
        <dbReference type="ARBA" id="ARBA00022741"/>
    </source>
</evidence>
<keyword evidence="13" id="KW-1185">Reference proteome</keyword>
<dbReference type="SMART" id="SM00220">
    <property type="entry name" value="S_TKc"/>
    <property type="match status" value="1"/>
</dbReference>
<dbReference type="PANTHER" id="PTHR46485:SF5">
    <property type="entry name" value="CENTER DIVIDER, ISOFORM A"/>
    <property type="match status" value="1"/>
</dbReference>
<evidence type="ECO:0000256" key="9">
    <source>
        <dbReference type="ARBA" id="ARBA00048679"/>
    </source>
</evidence>
<evidence type="ECO:0000256" key="6">
    <source>
        <dbReference type="ARBA" id="ARBA00022777"/>
    </source>
</evidence>
<keyword evidence="7" id="KW-0067">ATP-binding</keyword>
<accession>F4Q5M5</accession>
<comment type="catalytic activity">
    <reaction evidence="8">
        <text>L-threonyl-[protein] + ATP = O-phospho-L-threonyl-[protein] + ADP + H(+)</text>
        <dbReference type="Rhea" id="RHEA:46608"/>
        <dbReference type="Rhea" id="RHEA-COMP:11060"/>
        <dbReference type="Rhea" id="RHEA-COMP:11605"/>
        <dbReference type="ChEBI" id="CHEBI:15378"/>
        <dbReference type="ChEBI" id="CHEBI:30013"/>
        <dbReference type="ChEBI" id="CHEBI:30616"/>
        <dbReference type="ChEBI" id="CHEBI:61977"/>
        <dbReference type="ChEBI" id="CHEBI:456216"/>
        <dbReference type="EC" id="2.7.11.1"/>
    </reaction>
</comment>
<proteinExistence type="inferred from homology"/>
<evidence type="ECO:0000256" key="3">
    <source>
        <dbReference type="ARBA" id="ARBA00022527"/>
    </source>
</evidence>
<dbReference type="SUPFAM" id="SSF56112">
    <property type="entry name" value="Protein kinase-like (PK-like)"/>
    <property type="match status" value="1"/>
</dbReference>
<dbReference type="OrthoDB" id="4062651at2759"/>
<dbReference type="InterPro" id="IPR050940">
    <property type="entry name" value="Actin_reg-Ser/Thr_kinase"/>
</dbReference>
<evidence type="ECO:0000256" key="7">
    <source>
        <dbReference type="ARBA" id="ARBA00022840"/>
    </source>
</evidence>
<evidence type="ECO:0000256" key="2">
    <source>
        <dbReference type="ARBA" id="ARBA00012513"/>
    </source>
</evidence>
<gene>
    <name evidence="12" type="ORF">DFA_08277</name>
</gene>
<dbReference type="KEGG" id="dfa:DFA_08277"/>
<dbReference type="AlphaFoldDB" id="F4Q5M5"/>
<dbReference type="InterPro" id="IPR000719">
    <property type="entry name" value="Prot_kinase_dom"/>
</dbReference>
<name>F4Q5M5_CACFS</name>
<sequence length="587" mass="64453">MEPVDTHILNINSNSGDTSLDGIPDGNDAFRINFDDLEFGEEIGKGAYGKIFKGEYFGTPVGIKEIALSPNSDKFKDLLKFIKREVAMLRFSHPNLLTPIGVAERGQNVYIVNEFVSGGDLAYYLFKTKYDDPVSSFIHKKVNIGSSSIPEPDITSEKLIEMSWPLRVKIAYDVACAMTYLHSRNVIHRDLKSSNLLVGECWKIKVCDMGFARSTNSAQRSIRGNHRLTICGTNNWMSPEVILGQPYDNKCDVFSFGIVLSEIITRLETSAQLRPISLKYGLDVDVLLPKVPKDCPAPLLKLALDCVEFEPSLRPTFKEITERLKSLLNRKLLLPSALPPLRVLAPSPAPSPLPSPRTRGANNPNDDLESDLDSDDETEDDSLDELSSLSSLSRSSSSSSFSATQKHPTYHRPQKMGYIIKHINIGFDDHASGGGGGSVHLLSQSPTRGLSPISAFSPPPPNSISSSNSTSSNSILRSPPPPPTISNTLNQINAGQINKPKPHCNSPLRGNTTEQQELLPLPSRKQIESNDVEQGIFDQLDQLSKSLQQSIWTPVTLSPSNSPTKSTSNVHINDNVVYSNLTRAVHS</sequence>
<feature type="compositionally biased region" description="Acidic residues" evidence="10">
    <location>
        <begin position="366"/>
        <end position="384"/>
    </location>
</feature>
<protein>
    <recommendedName>
        <fullName evidence="2">non-specific serine/threonine protein kinase</fullName>
        <ecNumber evidence="2">2.7.11.1</ecNumber>
    </recommendedName>
</protein>
<evidence type="ECO:0000256" key="10">
    <source>
        <dbReference type="SAM" id="MobiDB-lite"/>
    </source>
</evidence>
<evidence type="ECO:0000256" key="1">
    <source>
        <dbReference type="ARBA" id="ARBA00005843"/>
    </source>
</evidence>
<dbReference type="EC" id="2.7.11.1" evidence="2"/>
<organism evidence="12 13">
    <name type="scientific">Cavenderia fasciculata</name>
    <name type="common">Slime mold</name>
    <name type="synonym">Dictyostelium fasciculatum</name>
    <dbReference type="NCBI Taxonomy" id="261658"/>
    <lineage>
        <taxon>Eukaryota</taxon>
        <taxon>Amoebozoa</taxon>
        <taxon>Evosea</taxon>
        <taxon>Eumycetozoa</taxon>
        <taxon>Dictyostelia</taxon>
        <taxon>Acytosteliales</taxon>
        <taxon>Cavenderiaceae</taxon>
        <taxon>Cavenderia</taxon>
    </lineage>
</organism>
<dbReference type="STRING" id="1054147.F4Q5M5"/>
<keyword evidence="5" id="KW-0547">Nucleotide-binding</keyword>
<feature type="region of interest" description="Disordered" evidence="10">
    <location>
        <begin position="437"/>
        <end position="511"/>
    </location>
</feature>
<feature type="domain" description="Protein kinase" evidence="11">
    <location>
        <begin position="37"/>
        <end position="328"/>
    </location>
</feature>
<keyword evidence="4" id="KW-0808">Transferase</keyword>
<dbReference type="InterPro" id="IPR011009">
    <property type="entry name" value="Kinase-like_dom_sf"/>
</dbReference>
<evidence type="ECO:0000256" key="8">
    <source>
        <dbReference type="ARBA" id="ARBA00047899"/>
    </source>
</evidence>
<dbReference type="GO" id="GO:0005524">
    <property type="term" value="F:ATP binding"/>
    <property type="evidence" value="ECO:0007669"/>
    <property type="project" value="UniProtKB-KW"/>
</dbReference>
<dbReference type="RefSeq" id="XP_004355768.1">
    <property type="nucleotide sequence ID" value="XM_004355715.1"/>
</dbReference>
<dbReference type="OMA" id="ICGTNNW"/>
<dbReference type="Pfam" id="PF07714">
    <property type="entry name" value="PK_Tyr_Ser-Thr"/>
    <property type="match status" value="1"/>
</dbReference>
<comment type="similarity">
    <text evidence="1">Belongs to the protein kinase superfamily. TKL Ser/Thr protein kinase family.</text>
</comment>
<dbReference type="PANTHER" id="PTHR46485">
    <property type="entry name" value="LIM DOMAIN KINASE 1"/>
    <property type="match status" value="1"/>
</dbReference>
<evidence type="ECO:0000259" key="11">
    <source>
        <dbReference type="PROSITE" id="PS50011"/>
    </source>
</evidence>
<dbReference type="CDD" id="cd13999">
    <property type="entry name" value="STKc_MAP3K-like"/>
    <property type="match status" value="1"/>
</dbReference>